<evidence type="ECO:0000313" key="4">
    <source>
        <dbReference type="Proteomes" id="UP000424468"/>
    </source>
</evidence>
<gene>
    <name evidence="3" type="ORF">STABA_v1c06660</name>
</gene>
<feature type="transmembrane region" description="Helical" evidence="1">
    <location>
        <begin position="68"/>
        <end position="85"/>
    </location>
</feature>
<accession>A0A6I6C5A7</accession>
<dbReference type="Pfam" id="PF01569">
    <property type="entry name" value="PAP2"/>
    <property type="match status" value="1"/>
</dbReference>
<feature type="transmembrane region" description="Helical" evidence="1">
    <location>
        <begin position="12"/>
        <end position="34"/>
    </location>
</feature>
<feature type="transmembrane region" description="Helical" evidence="1">
    <location>
        <begin position="342"/>
        <end position="363"/>
    </location>
</feature>
<feature type="transmembrane region" description="Helical" evidence="1">
    <location>
        <begin position="285"/>
        <end position="304"/>
    </location>
</feature>
<name>A0A6I6C5A7_9MOLU</name>
<sequence length="442" mass="52773">MIFSKSNAQVRIFKYALAVWFTISLIQFVAATFFDQEINKFFGELMEYRWIRIFAWIFENSGDMAQPVLFYFVIFTIFFESIYVYCKKNNKFHIWIWIYYIFIFLTWIYVHVKNYFSFVGIDDGFGPDISAWFFESYEICRYIVIALAIVDTIILLAFFYYLRFKFVKRKDVIENAYWLKSLKTFISAAGLTLIVWVLKLTFLRPYYYQTDFDNILNNENLVKQEWKDYYLNEGHNIMKWGKGLLGNYGSKFVPWFEITDFPNGWKNFISGERGDPGYNFLYADFPSGHMASTYSVFYALVFFYDKKLHQNYTKRYIALFCFWMFYLNLVLSTQLITKTHWLSDLSFTNVLGVLWPLGLYKIINKIVFKIICKKISKNNIQVKGLVIIRNKSYHLMVIHNGNVYDLASAGIFFPVIGKVNKKIEILMKKYYIKEIKTVESKE</sequence>
<feature type="transmembrane region" description="Helical" evidence="1">
    <location>
        <begin position="142"/>
        <end position="162"/>
    </location>
</feature>
<protein>
    <submittedName>
        <fullName evidence="3">Phosphatase PAP2 family protein</fullName>
    </submittedName>
</protein>
<feature type="transmembrane region" description="Helical" evidence="1">
    <location>
        <begin position="316"/>
        <end position="336"/>
    </location>
</feature>
<keyword evidence="1" id="KW-1133">Transmembrane helix</keyword>
<keyword evidence="4" id="KW-1185">Reference proteome</keyword>
<dbReference type="KEGG" id="stab:STABA_v1c06660"/>
<evidence type="ECO:0000313" key="3">
    <source>
        <dbReference type="EMBL" id="QGS52027.1"/>
    </source>
</evidence>
<proteinExistence type="predicted"/>
<dbReference type="Proteomes" id="UP000424468">
    <property type="component" value="Chromosome"/>
</dbReference>
<feature type="transmembrane region" description="Helical" evidence="1">
    <location>
        <begin position="182"/>
        <end position="202"/>
    </location>
</feature>
<dbReference type="InterPro" id="IPR036938">
    <property type="entry name" value="PAP2/HPO_sf"/>
</dbReference>
<dbReference type="EMBL" id="CP046276">
    <property type="protein sequence ID" value="QGS52027.1"/>
    <property type="molecule type" value="Genomic_DNA"/>
</dbReference>
<dbReference type="AlphaFoldDB" id="A0A6I6C5A7"/>
<dbReference type="OrthoDB" id="394310at2"/>
<organism evidence="3 4">
    <name type="scientific">Spiroplasma tabanidicola</name>
    <dbReference type="NCBI Taxonomy" id="324079"/>
    <lineage>
        <taxon>Bacteria</taxon>
        <taxon>Bacillati</taxon>
        <taxon>Mycoplasmatota</taxon>
        <taxon>Mollicutes</taxon>
        <taxon>Entomoplasmatales</taxon>
        <taxon>Spiroplasmataceae</taxon>
        <taxon>Spiroplasma</taxon>
    </lineage>
</organism>
<dbReference type="CDD" id="cd01610">
    <property type="entry name" value="PAP2_like"/>
    <property type="match status" value="1"/>
</dbReference>
<evidence type="ECO:0000259" key="2">
    <source>
        <dbReference type="Pfam" id="PF01569"/>
    </source>
</evidence>
<dbReference type="RefSeq" id="WP_156006574.1">
    <property type="nucleotide sequence ID" value="NZ_CP046276.1"/>
</dbReference>
<feature type="domain" description="Phosphatidic acid phosphatase type 2/haloperoxidase" evidence="2">
    <location>
        <begin position="260"/>
        <end position="365"/>
    </location>
</feature>
<feature type="transmembrane region" description="Helical" evidence="1">
    <location>
        <begin position="92"/>
        <end position="110"/>
    </location>
</feature>
<dbReference type="InterPro" id="IPR000326">
    <property type="entry name" value="PAP2/HPO"/>
</dbReference>
<dbReference type="Gene3D" id="1.20.144.10">
    <property type="entry name" value="Phosphatidic acid phosphatase type 2/haloperoxidase"/>
    <property type="match status" value="1"/>
</dbReference>
<dbReference type="SUPFAM" id="SSF48317">
    <property type="entry name" value="Acid phosphatase/Vanadium-dependent haloperoxidase"/>
    <property type="match status" value="1"/>
</dbReference>
<reference evidence="3 4" key="1">
    <citation type="submission" date="2019-11" db="EMBL/GenBank/DDBJ databases">
        <title>Complete genome sequence of Spiroplasma tabanidicola TAUS-1 (DSM 22603).</title>
        <authorList>
            <person name="Huang C.-T."/>
            <person name="Lin Y.-C."/>
            <person name="Kuo C.-H."/>
        </authorList>
    </citation>
    <scope>NUCLEOTIDE SEQUENCE [LARGE SCALE GENOMIC DNA]</scope>
    <source>
        <strain evidence="3 4">TAUS-1</strain>
    </source>
</reference>
<keyword evidence="1" id="KW-0472">Membrane</keyword>
<keyword evidence="1" id="KW-0812">Transmembrane</keyword>
<evidence type="ECO:0000256" key="1">
    <source>
        <dbReference type="SAM" id="Phobius"/>
    </source>
</evidence>